<proteinExistence type="predicted"/>
<dbReference type="Proteomes" id="UP001431010">
    <property type="component" value="Chromosome"/>
</dbReference>
<name>A0ABY3R2H6_9BRAD</name>
<reference evidence="2" key="1">
    <citation type="journal article" date="2024" name="Antonie Van Leeuwenhoek">
        <title>Bradyrhizobium ontarionense sp. nov., a novel bacterial symbiont isolated from Aeschynomene indica (Indian jointvetch), harbours photosynthesis, nitrogen fixation and nitrous oxide (N2O) reductase genes.</title>
        <authorList>
            <person name="Bromfield E.S.P."/>
            <person name="Cloutier S."/>
        </authorList>
    </citation>
    <scope>NUCLEOTIDE SEQUENCE</scope>
    <source>
        <strain evidence="2">A19</strain>
    </source>
</reference>
<protein>
    <submittedName>
        <fullName evidence="2">Uncharacterized protein</fullName>
    </submittedName>
</protein>
<evidence type="ECO:0000313" key="3">
    <source>
        <dbReference type="Proteomes" id="UP001431010"/>
    </source>
</evidence>
<dbReference type="RefSeq" id="WP_231317308.1">
    <property type="nucleotide sequence ID" value="NZ_CP088156.1"/>
</dbReference>
<sequence length="107" mass="11426">MMRWQRLAGWTSADDHRSQAGRLGMAVRLGSILVSLMIRDAPQPEFFTVPAEEFSVDCSLTPGSMSAARLATDEGPSGDTTTPWAGCDGQASGAGRSLRRTAWSVLP</sequence>
<evidence type="ECO:0000313" key="2">
    <source>
        <dbReference type="EMBL" id="UFZ01510.1"/>
    </source>
</evidence>
<gene>
    <name evidence="2" type="ORF">LQG66_19475</name>
</gene>
<organism evidence="2 3">
    <name type="scientific">Bradyrhizobium ontarionense</name>
    <dbReference type="NCBI Taxonomy" id="2898149"/>
    <lineage>
        <taxon>Bacteria</taxon>
        <taxon>Pseudomonadati</taxon>
        <taxon>Pseudomonadota</taxon>
        <taxon>Alphaproteobacteria</taxon>
        <taxon>Hyphomicrobiales</taxon>
        <taxon>Nitrobacteraceae</taxon>
        <taxon>Bradyrhizobium</taxon>
    </lineage>
</organism>
<keyword evidence="3" id="KW-1185">Reference proteome</keyword>
<dbReference type="EMBL" id="CP088156">
    <property type="protein sequence ID" value="UFZ01510.1"/>
    <property type="molecule type" value="Genomic_DNA"/>
</dbReference>
<feature type="region of interest" description="Disordered" evidence="1">
    <location>
        <begin position="68"/>
        <end position="107"/>
    </location>
</feature>
<evidence type="ECO:0000256" key="1">
    <source>
        <dbReference type="SAM" id="MobiDB-lite"/>
    </source>
</evidence>
<accession>A0ABY3R2H6</accession>